<dbReference type="EMBL" id="JAOQJU010000002">
    <property type="protein sequence ID" value="MCU6685517.1"/>
    <property type="molecule type" value="Genomic_DNA"/>
</dbReference>
<dbReference type="Pfam" id="PF07873">
    <property type="entry name" value="YabP"/>
    <property type="match status" value="1"/>
</dbReference>
<reference evidence="1 2" key="1">
    <citation type="journal article" date="2021" name="ISME Commun">
        <title>Automated analysis of genomic sequences facilitates high-throughput and comprehensive description of bacteria.</title>
        <authorList>
            <person name="Hitch T.C.A."/>
        </authorList>
    </citation>
    <scope>NUCLEOTIDE SEQUENCE [LARGE SCALE GENOMIC DNA]</scope>
    <source>
        <strain evidence="1 2">Sanger_03</strain>
    </source>
</reference>
<dbReference type="InterPro" id="IPR022476">
    <property type="entry name" value="Spore_YabP/YqfC"/>
</dbReference>
<dbReference type="RefSeq" id="WP_158367995.1">
    <property type="nucleotide sequence ID" value="NZ_JAOQJU010000002.1"/>
</dbReference>
<dbReference type="Proteomes" id="UP001652431">
    <property type="component" value="Unassembled WGS sequence"/>
</dbReference>
<comment type="caution">
    <text evidence="1">The sequence shown here is derived from an EMBL/GenBank/DDBJ whole genome shotgun (WGS) entry which is preliminary data.</text>
</comment>
<gene>
    <name evidence="1" type="ORF">OCV99_02920</name>
</gene>
<accession>A0ABT2RJD1</accession>
<evidence type="ECO:0000313" key="1">
    <source>
        <dbReference type="EMBL" id="MCU6685517.1"/>
    </source>
</evidence>
<protein>
    <submittedName>
        <fullName evidence="1">YabP/YqfC family sporulation protein</fullName>
    </submittedName>
</protein>
<sequence length="96" mass="10829">MKRKGTNIDATSLQSRMADAYGIPKDVALGMPILTVTGNSELCLENYRGIQEYTDTLIRIQTKTGQIKLHGTCLKVEYYTNDEMKVTGRLHSVEYQ</sequence>
<proteinExistence type="predicted"/>
<name>A0ABT2RJD1_9FIRM</name>
<organism evidence="1 2">
    <name type="scientific">Dorea acetigenes</name>
    <dbReference type="NCBI Taxonomy" id="2981787"/>
    <lineage>
        <taxon>Bacteria</taxon>
        <taxon>Bacillati</taxon>
        <taxon>Bacillota</taxon>
        <taxon>Clostridia</taxon>
        <taxon>Lachnospirales</taxon>
        <taxon>Lachnospiraceae</taxon>
        <taxon>Dorea</taxon>
    </lineage>
</organism>
<keyword evidence="2" id="KW-1185">Reference proteome</keyword>
<evidence type="ECO:0000313" key="2">
    <source>
        <dbReference type="Proteomes" id="UP001652431"/>
    </source>
</evidence>